<sequence length="103" mass="11014">MVAASEKAARTQLETEALVTVASSWRREQIGGDMAGHDAGSTWKRARACGETGGFSRSYMEGHEQSTGLSTAQLDFAGKKDGEGIMLMAVGETRWVREGCDEG</sequence>
<organism evidence="1 2">
    <name type="scientific">Rubus argutus</name>
    <name type="common">Southern blackberry</name>
    <dbReference type="NCBI Taxonomy" id="59490"/>
    <lineage>
        <taxon>Eukaryota</taxon>
        <taxon>Viridiplantae</taxon>
        <taxon>Streptophyta</taxon>
        <taxon>Embryophyta</taxon>
        <taxon>Tracheophyta</taxon>
        <taxon>Spermatophyta</taxon>
        <taxon>Magnoliopsida</taxon>
        <taxon>eudicotyledons</taxon>
        <taxon>Gunneridae</taxon>
        <taxon>Pentapetalae</taxon>
        <taxon>rosids</taxon>
        <taxon>fabids</taxon>
        <taxon>Rosales</taxon>
        <taxon>Rosaceae</taxon>
        <taxon>Rosoideae</taxon>
        <taxon>Rosoideae incertae sedis</taxon>
        <taxon>Rubus</taxon>
    </lineage>
</organism>
<accession>A0AAW1XSE1</accession>
<dbReference type="Proteomes" id="UP001457282">
    <property type="component" value="Unassembled WGS sequence"/>
</dbReference>
<evidence type="ECO:0000313" key="1">
    <source>
        <dbReference type="EMBL" id="KAK9939206.1"/>
    </source>
</evidence>
<dbReference type="EMBL" id="JBEDUW010000003">
    <property type="protein sequence ID" value="KAK9939206.1"/>
    <property type="molecule type" value="Genomic_DNA"/>
</dbReference>
<proteinExistence type="predicted"/>
<protein>
    <submittedName>
        <fullName evidence="1">Uncharacterized protein</fullName>
    </submittedName>
</protein>
<dbReference type="AlphaFoldDB" id="A0AAW1XSE1"/>
<evidence type="ECO:0000313" key="2">
    <source>
        <dbReference type="Proteomes" id="UP001457282"/>
    </source>
</evidence>
<comment type="caution">
    <text evidence="1">The sequence shown here is derived from an EMBL/GenBank/DDBJ whole genome shotgun (WGS) entry which is preliminary data.</text>
</comment>
<keyword evidence="2" id="KW-1185">Reference proteome</keyword>
<name>A0AAW1XSE1_RUBAR</name>
<reference evidence="1 2" key="1">
    <citation type="journal article" date="2023" name="G3 (Bethesda)">
        <title>A chromosome-length genome assembly and annotation of blackberry (Rubus argutus, cv. 'Hillquist').</title>
        <authorList>
            <person name="Bruna T."/>
            <person name="Aryal R."/>
            <person name="Dudchenko O."/>
            <person name="Sargent D.J."/>
            <person name="Mead D."/>
            <person name="Buti M."/>
            <person name="Cavallini A."/>
            <person name="Hytonen T."/>
            <person name="Andres J."/>
            <person name="Pham M."/>
            <person name="Weisz D."/>
            <person name="Mascagni F."/>
            <person name="Usai G."/>
            <person name="Natali L."/>
            <person name="Bassil N."/>
            <person name="Fernandez G.E."/>
            <person name="Lomsadze A."/>
            <person name="Armour M."/>
            <person name="Olukolu B."/>
            <person name="Poorten T."/>
            <person name="Britton C."/>
            <person name="Davik J."/>
            <person name="Ashrafi H."/>
            <person name="Aiden E.L."/>
            <person name="Borodovsky M."/>
            <person name="Worthington M."/>
        </authorList>
    </citation>
    <scope>NUCLEOTIDE SEQUENCE [LARGE SCALE GENOMIC DNA]</scope>
    <source>
        <strain evidence="1">PI 553951</strain>
    </source>
</reference>
<gene>
    <name evidence="1" type="ORF">M0R45_015912</name>
</gene>